<dbReference type="InterPro" id="IPR003578">
    <property type="entry name" value="Small_GTPase_Rho"/>
</dbReference>
<dbReference type="Proteomes" id="UP001321473">
    <property type="component" value="Unassembled WGS sequence"/>
</dbReference>
<comment type="caution">
    <text evidence="3">The sequence shown here is derived from an EMBL/GenBank/DDBJ whole genome shotgun (WGS) entry which is preliminary data.</text>
</comment>
<organism evidence="3 4">
    <name type="scientific">Amblyomma americanum</name>
    <name type="common">Lone star tick</name>
    <dbReference type="NCBI Taxonomy" id="6943"/>
    <lineage>
        <taxon>Eukaryota</taxon>
        <taxon>Metazoa</taxon>
        <taxon>Ecdysozoa</taxon>
        <taxon>Arthropoda</taxon>
        <taxon>Chelicerata</taxon>
        <taxon>Arachnida</taxon>
        <taxon>Acari</taxon>
        <taxon>Parasitiformes</taxon>
        <taxon>Ixodida</taxon>
        <taxon>Ixodoidea</taxon>
        <taxon>Ixodidae</taxon>
        <taxon>Amblyomminae</taxon>
        <taxon>Amblyomma</taxon>
    </lineage>
</organism>
<dbReference type="PROSITE" id="PS51420">
    <property type="entry name" value="RHO"/>
    <property type="match status" value="1"/>
</dbReference>
<evidence type="ECO:0000256" key="1">
    <source>
        <dbReference type="ARBA" id="ARBA00022741"/>
    </source>
</evidence>
<evidence type="ECO:0000313" key="4">
    <source>
        <dbReference type="Proteomes" id="UP001321473"/>
    </source>
</evidence>
<evidence type="ECO:0000256" key="2">
    <source>
        <dbReference type="ARBA" id="ARBA00023134"/>
    </source>
</evidence>
<dbReference type="GO" id="GO:0022412">
    <property type="term" value="P:cellular process involved in reproduction in multicellular organism"/>
    <property type="evidence" value="ECO:0007669"/>
    <property type="project" value="UniProtKB-ARBA"/>
</dbReference>
<dbReference type="AlphaFoldDB" id="A0AAQ4EUP5"/>
<dbReference type="GO" id="GO:0001667">
    <property type="term" value="P:ameboidal-type cell migration"/>
    <property type="evidence" value="ECO:0007669"/>
    <property type="project" value="UniProtKB-ARBA"/>
</dbReference>
<dbReference type="Gene3D" id="3.40.50.300">
    <property type="entry name" value="P-loop containing nucleotide triphosphate hydrolases"/>
    <property type="match status" value="1"/>
</dbReference>
<keyword evidence="2" id="KW-0342">GTP-binding</keyword>
<dbReference type="Pfam" id="PF00071">
    <property type="entry name" value="Ras"/>
    <property type="match status" value="1"/>
</dbReference>
<dbReference type="InterPro" id="IPR001806">
    <property type="entry name" value="Small_GTPase"/>
</dbReference>
<dbReference type="GO" id="GO:0003006">
    <property type="term" value="P:developmental process involved in reproduction"/>
    <property type="evidence" value="ECO:0007669"/>
    <property type="project" value="UniProtKB-ARBA"/>
</dbReference>
<dbReference type="SMART" id="SM00175">
    <property type="entry name" value="RAB"/>
    <property type="match status" value="1"/>
</dbReference>
<dbReference type="EMBL" id="JARKHS020010750">
    <property type="protein sequence ID" value="KAK8778447.1"/>
    <property type="molecule type" value="Genomic_DNA"/>
</dbReference>
<dbReference type="InterPro" id="IPR027417">
    <property type="entry name" value="P-loop_NTPase"/>
</dbReference>
<gene>
    <name evidence="3" type="ORF">V5799_020217</name>
</gene>
<sequence>MKCSHSCTNCASLTGSTAYDTVRPLSYQDASVVLLCFNVGAPESLHNVIHKWQPEVRQHCPGASLLLIGCQSDARMSQRGGCVSAEDALAWASRLGAVAYVETSARAAPRSVRDAWKAAARAALGPDHPESAKGRDASPTRHKACILM</sequence>
<keyword evidence="1" id="KW-0547">Nucleotide-binding</keyword>
<accession>A0AAQ4EUP5</accession>
<keyword evidence="4" id="KW-1185">Reference proteome</keyword>
<dbReference type="SUPFAM" id="SSF52540">
    <property type="entry name" value="P-loop containing nucleoside triphosphate hydrolases"/>
    <property type="match status" value="1"/>
</dbReference>
<name>A0AAQ4EUP5_AMBAM</name>
<evidence type="ECO:0000313" key="3">
    <source>
        <dbReference type="EMBL" id="KAK8778447.1"/>
    </source>
</evidence>
<dbReference type="GO" id="GO:0035099">
    <property type="term" value="P:hemocyte migration"/>
    <property type="evidence" value="ECO:0007669"/>
    <property type="project" value="UniProtKB-ARBA"/>
</dbReference>
<proteinExistence type="predicted"/>
<protein>
    <submittedName>
        <fullName evidence="3">Uncharacterized protein</fullName>
    </submittedName>
</protein>
<dbReference type="PROSITE" id="PS51419">
    <property type="entry name" value="RAB"/>
    <property type="match status" value="1"/>
</dbReference>
<dbReference type="PANTHER" id="PTHR24072">
    <property type="entry name" value="RHO FAMILY GTPASE"/>
    <property type="match status" value="1"/>
</dbReference>
<dbReference type="GO" id="GO:0035006">
    <property type="term" value="P:melanization defense response"/>
    <property type="evidence" value="ECO:0007669"/>
    <property type="project" value="UniProtKB-ARBA"/>
</dbReference>
<dbReference type="GO" id="GO:0007264">
    <property type="term" value="P:small GTPase-mediated signal transduction"/>
    <property type="evidence" value="ECO:0007669"/>
    <property type="project" value="InterPro"/>
</dbReference>
<dbReference type="GO" id="GO:0005525">
    <property type="term" value="F:GTP binding"/>
    <property type="evidence" value="ECO:0007669"/>
    <property type="project" value="UniProtKB-KW"/>
</dbReference>
<dbReference type="GO" id="GO:0003924">
    <property type="term" value="F:GTPase activity"/>
    <property type="evidence" value="ECO:0007669"/>
    <property type="project" value="InterPro"/>
</dbReference>
<reference evidence="3 4" key="1">
    <citation type="journal article" date="2023" name="Arcadia Sci">
        <title>De novo assembly of a long-read Amblyomma americanum tick genome.</title>
        <authorList>
            <person name="Chou S."/>
            <person name="Poskanzer K.E."/>
            <person name="Rollins M."/>
            <person name="Thuy-Boun P.S."/>
        </authorList>
    </citation>
    <scope>NUCLEOTIDE SEQUENCE [LARGE SCALE GENOMIC DNA]</scope>
    <source>
        <strain evidence="3">F_SG_1</strain>
        <tissue evidence="3">Salivary glands</tissue>
    </source>
</reference>
<dbReference type="SMART" id="SM00174">
    <property type="entry name" value="RHO"/>
    <property type="match status" value="1"/>
</dbReference>